<keyword evidence="4" id="KW-1185">Reference proteome</keyword>
<dbReference type="Proteomes" id="UP000566819">
    <property type="component" value="Unassembled WGS sequence"/>
</dbReference>
<comment type="similarity">
    <text evidence="1">Belongs to the ustYa family.</text>
</comment>
<proteinExistence type="inferred from homology"/>
<gene>
    <name evidence="3" type="ORF">G7Y89_g13655</name>
</gene>
<reference evidence="3 4" key="1">
    <citation type="submission" date="2020-03" db="EMBL/GenBank/DDBJ databases">
        <title>Draft Genome Sequence of Cudoniella acicularis.</title>
        <authorList>
            <person name="Buettner E."/>
            <person name="Kellner H."/>
        </authorList>
    </citation>
    <scope>NUCLEOTIDE SEQUENCE [LARGE SCALE GENOMIC DNA]</scope>
    <source>
        <strain evidence="3 4">DSM 108380</strain>
    </source>
</reference>
<dbReference type="Pfam" id="PF11807">
    <property type="entry name" value="UstYa"/>
    <property type="match status" value="1"/>
</dbReference>
<comment type="caution">
    <text evidence="3">The sequence shown here is derived from an EMBL/GenBank/DDBJ whole genome shotgun (WGS) entry which is preliminary data.</text>
</comment>
<name>A0A8H4R987_9HELO</name>
<feature type="region of interest" description="Disordered" evidence="2">
    <location>
        <begin position="1"/>
        <end position="22"/>
    </location>
</feature>
<dbReference type="PANTHER" id="PTHR33365">
    <property type="entry name" value="YALI0B05434P"/>
    <property type="match status" value="1"/>
</dbReference>
<organism evidence="3 4">
    <name type="scientific">Cudoniella acicularis</name>
    <dbReference type="NCBI Taxonomy" id="354080"/>
    <lineage>
        <taxon>Eukaryota</taxon>
        <taxon>Fungi</taxon>
        <taxon>Dikarya</taxon>
        <taxon>Ascomycota</taxon>
        <taxon>Pezizomycotina</taxon>
        <taxon>Leotiomycetes</taxon>
        <taxon>Helotiales</taxon>
        <taxon>Tricladiaceae</taxon>
        <taxon>Cudoniella</taxon>
    </lineage>
</organism>
<evidence type="ECO:0000313" key="3">
    <source>
        <dbReference type="EMBL" id="KAF4624520.1"/>
    </source>
</evidence>
<dbReference type="PANTHER" id="PTHR33365:SF6">
    <property type="entry name" value="OXIDASE USTYA"/>
    <property type="match status" value="1"/>
</dbReference>
<protein>
    <recommendedName>
        <fullName evidence="5">Cyclochlorotine biosynthesis protein O</fullName>
    </recommendedName>
</protein>
<accession>A0A8H4R987</accession>
<sequence>MQTTRIFTSRDEEKELLEEQEEDEEEYRGLAARRHKASFHFGPKSSLAISLTLFLSILLNLYHGYSYHHKACVANSQRKPSVVAQPNYSGLEYNKLVTYHSKTDWQSENETLADELWDSLNMDSITVAISKDWAAEHGLPQSASFYWDADKALYHIKGIHGMHCLKYIRHFITRSRREGTPLDHHVVEHMGHCLDSLRQDVMCAADDTLMPGLVKGQLGNNQVLQCRDWDALQRWAKDPERDSCFRQPSDYKHIAHNLERHANCSPGSQYYDVSRKYFEIHGHKNLFEVDEE</sequence>
<evidence type="ECO:0000256" key="1">
    <source>
        <dbReference type="ARBA" id="ARBA00035112"/>
    </source>
</evidence>
<evidence type="ECO:0000313" key="4">
    <source>
        <dbReference type="Proteomes" id="UP000566819"/>
    </source>
</evidence>
<evidence type="ECO:0000256" key="2">
    <source>
        <dbReference type="SAM" id="MobiDB-lite"/>
    </source>
</evidence>
<dbReference type="AlphaFoldDB" id="A0A8H4R987"/>
<evidence type="ECO:0008006" key="5">
    <source>
        <dbReference type="Google" id="ProtNLM"/>
    </source>
</evidence>
<dbReference type="OrthoDB" id="3687641at2759"/>
<dbReference type="EMBL" id="JAAMPI010001632">
    <property type="protein sequence ID" value="KAF4624520.1"/>
    <property type="molecule type" value="Genomic_DNA"/>
</dbReference>
<dbReference type="GO" id="GO:0043386">
    <property type="term" value="P:mycotoxin biosynthetic process"/>
    <property type="evidence" value="ECO:0007669"/>
    <property type="project" value="InterPro"/>
</dbReference>
<dbReference type="InterPro" id="IPR021765">
    <property type="entry name" value="UstYa-like"/>
</dbReference>